<sequence>MSSEVYAVDTDQVAAATARFRDRSADRLAAGDAVARGRYNAVTSSDRLAKRVNRVLAHLAQANPLAAGNGLPDAVRNLVGRTLAPEDIDDELYERVIEANDLLFVEFLDRGRQAARAVGLIATDLDGRRTAFGTGFMVSPDLLMTNHHVLESKELASRSSLRMDFARDGARQSLAVQTFALDPERFFLSNKELDVALVAVGPISDVGVKLAQYGWLPLIPDEGKINIGESVNIVQHPQGQIKQVVVRSSELVDVANTRGETDVDRFLWYRADTKPGSSGSPVFNDQWEVVALHHSGVARTNAKGEMLDVDGRVWRKGDDPMRLDYEANEGIRVSRLVRFLSELPADAGLTAAQLTLLAAAVGRTPAGDGTGSVLPKANAGDLANAAETLPNPQTRAAASTSPQSFIAEPASTPAASSATVRLTVRGSADLVVPVCLEIRIVEDHRKAVNVVDASSEASEAERATGPSLPLSPPPEDPARSDATLLGYRSTFLDVEVPMPRLDNSVQANAARTKDGGIELKYHHYSVLLHGPRRIAFVSAVNVDAEAPAKVARIGPERWRFDDRVSRDVQAGAEVYGDNPLDRGHLTRRQDAAWGADAAEAQLGNDDTFFWTNCSPQHEVFNQSTKAEARKLLLWGNLENHVTKQAKANGGRVSVFNGPVLRRDDRDYRGIKLPRQFWKIVAAVREGGKLGAYAFLLSQEELLLEIDTEAFEPGPFRPWQVKVSMIEHLTGLRFGEAVRAADPLEAEGAERAFERETAVVRLEDLADVVL</sequence>
<dbReference type="eggNOG" id="COG1864">
    <property type="taxonomic scope" value="Bacteria"/>
</dbReference>
<feature type="binding site" evidence="2">
    <location>
        <position position="621"/>
    </location>
    <ligand>
        <name>Mg(2+)</name>
        <dbReference type="ChEBI" id="CHEBI:18420"/>
        <note>catalytic</note>
    </ligand>
</feature>
<dbReference type="SUPFAM" id="SSF54060">
    <property type="entry name" value="His-Me finger endonucleases"/>
    <property type="match status" value="1"/>
</dbReference>
<dbReference type="AlphaFoldDB" id="A0A089P0F2"/>
<dbReference type="GO" id="GO:0003676">
    <property type="term" value="F:nucleic acid binding"/>
    <property type="evidence" value="ECO:0007669"/>
    <property type="project" value="InterPro"/>
</dbReference>
<dbReference type="InterPro" id="IPR044925">
    <property type="entry name" value="His-Me_finger_sf"/>
</dbReference>
<dbReference type="InterPro" id="IPR044929">
    <property type="entry name" value="DNA/RNA_non-sp_Endonuclease_sf"/>
</dbReference>
<dbReference type="Gene3D" id="2.40.10.10">
    <property type="entry name" value="Trypsin-like serine proteases"/>
    <property type="match status" value="2"/>
</dbReference>
<dbReference type="GO" id="GO:0046872">
    <property type="term" value="F:metal ion binding"/>
    <property type="evidence" value="ECO:0007669"/>
    <property type="project" value="UniProtKB-KW"/>
</dbReference>
<dbReference type="Proteomes" id="UP000029492">
    <property type="component" value="Chromosome"/>
</dbReference>
<evidence type="ECO:0000256" key="1">
    <source>
        <dbReference type="PIRSR" id="PIRSR640255-1"/>
    </source>
</evidence>
<dbReference type="STRING" id="693986.MOC_5392"/>
<dbReference type="GO" id="GO:0016787">
    <property type="term" value="F:hydrolase activity"/>
    <property type="evidence" value="ECO:0007669"/>
    <property type="project" value="InterPro"/>
</dbReference>
<accession>A0A089P0F2</accession>
<keyword evidence="6" id="KW-0378">Hydrolase</keyword>
<gene>
    <name evidence="6" type="ORF">MOC_5392</name>
</gene>
<feature type="domain" description="ENPP1-3/EXOG-like endonuclease/phosphodiesterase" evidence="4">
    <location>
        <begin position="521"/>
        <end position="740"/>
    </location>
</feature>
<dbReference type="Pfam" id="PF01223">
    <property type="entry name" value="Endonuclease_NS"/>
    <property type="match status" value="1"/>
</dbReference>
<keyword evidence="6" id="KW-0540">Nuclease</keyword>
<dbReference type="Gene3D" id="3.40.570.10">
    <property type="entry name" value="Extracellular Endonuclease, subunit A"/>
    <property type="match status" value="1"/>
</dbReference>
<dbReference type="InterPro" id="IPR043504">
    <property type="entry name" value="Peptidase_S1_PA_chymotrypsin"/>
</dbReference>
<dbReference type="InterPro" id="IPR020821">
    <property type="entry name" value="ENPP1-3/EXOG-like_nuc-like"/>
</dbReference>
<keyword evidence="2" id="KW-0479">Metal-binding</keyword>
<feature type="domain" description="DNA/RNA non-specific endonuclease/pyrophosphatase/phosphodiesterase" evidence="5">
    <location>
        <begin position="520"/>
        <end position="740"/>
    </location>
</feature>
<name>A0A089P0F2_9HYPH</name>
<evidence type="ECO:0000313" key="6">
    <source>
        <dbReference type="EMBL" id="AIQ93147.1"/>
    </source>
</evidence>
<evidence type="ECO:0000256" key="3">
    <source>
        <dbReference type="SAM" id="MobiDB-lite"/>
    </source>
</evidence>
<evidence type="ECO:0000259" key="4">
    <source>
        <dbReference type="SMART" id="SM00477"/>
    </source>
</evidence>
<dbReference type="InterPro" id="IPR009003">
    <property type="entry name" value="Peptidase_S1_PA"/>
</dbReference>
<keyword evidence="6" id="KW-0255">Endonuclease</keyword>
<reference evidence="6 7" key="1">
    <citation type="journal article" date="2014" name="PLoS ONE">
        <title>Genome Information of Methylobacterium oryzae, a Plant-Probiotic Methylotroph in the Phyllosphere.</title>
        <authorList>
            <person name="Kwak M.J."/>
            <person name="Jeong H."/>
            <person name="Madhaiyan M."/>
            <person name="Lee Y."/>
            <person name="Sa T.M."/>
            <person name="Oh T.K."/>
            <person name="Kim J.F."/>
        </authorList>
    </citation>
    <scope>NUCLEOTIDE SEQUENCE [LARGE SCALE GENOMIC DNA]</scope>
    <source>
        <strain evidence="6 7">CBMB20</strain>
    </source>
</reference>
<dbReference type="HOGENOM" id="CLU_016161_0_0_5"/>
<feature type="region of interest" description="Disordered" evidence="3">
    <location>
        <begin position="452"/>
        <end position="480"/>
    </location>
</feature>
<dbReference type="PANTHER" id="PTHR13966">
    <property type="entry name" value="ENDONUCLEASE RELATED"/>
    <property type="match status" value="1"/>
</dbReference>
<keyword evidence="7" id="KW-1185">Reference proteome</keyword>
<evidence type="ECO:0000259" key="5">
    <source>
        <dbReference type="SMART" id="SM00892"/>
    </source>
</evidence>
<evidence type="ECO:0000256" key="2">
    <source>
        <dbReference type="PIRSR" id="PIRSR640255-2"/>
    </source>
</evidence>
<dbReference type="KEGG" id="mor:MOC_5392"/>
<evidence type="ECO:0000313" key="7">
    <source>
        <dbReference type="Proteomes" id="UP000029492"/>
    </source>
</evidence>
<dbReference type="eggNOG" id="COG3591">
    <property type="taxonomic scope" value="Bacteria"/>
</dbReference>
<proteinExistence type="predicted"/>
<dbReference type="Pfam" id="PF13365">
    <property type="entry name" value="Trypsin_2"/>
    <property type="match status" value="1"/>
</dbReference>
<dbReference type="RefSeq" id="WP_158498474.1">
    <property type="nucleotide sequence ID" value="NZ_CP003811.1"/>
</dbReference>
<feature type="active site" description="Proton acceptor" evidence="1">
    <location>
        <position position="584"/>
    </location>
</feature>
<dbReference type="SMART" id="SM00477">
    <property type="entry name" value="NUC"/>
    <property type="match status" value="1"/>
</dbReference>
<dbReference type="SUPFAM" id="SSF50494">
    <property type="entry name" value="Trypsin-like serine proteases"/>
    <property type="match status" value="1"/>
</dbReference>
<organism evidence="6 7">
    <name type="scientific">Methylobacterium oryzae CBMB20</name>
    <dbReference type="NCBI Taxonomy" id="693986"/>
    <lineage>
        <taxon>Bacteria</taxon>
        <taxon>Pseudomonadati</taxon>
        <taxon>Pseudomonadota</taxon>
        <taxon>Alphaproteobacteria</taxon>
        <taxon>Hyphomicrobiales</taxon>
        <taxon>Methylobacteriaceae</taxon>
        <taxon>Methylobacterium</taxon>
    </lineage>
</organism>
<dbReference type="InterPro" id="IPR001604">
    <property type="entry name" value="Endo_G_ENPP1-like_dom"/>
</dbReference>
<protein>
    <submittedName>
        <fullName evidence="6">DNA/RNA non-specific endonuclease</fullName>
    </submittedName>
</protein>
<dbReference type="GO" id="GO:0004519">
    <property type="term" value="F:endonuclease activity"/>
    <property type="evidence" value="ECO:0007669"/>
    <property type="project" value="UniProtKB-KW"/>
</dbReference>
<dbReference type="PANTHER" id="PTHR13966:SF5">
    <property type="entry name" value="ENDONUCLEASE G, MITOCHONDRIAL"/>
    <property type="match status" value="1"/>
</dbReference>
<dbReference type="EMBL" id="CP003811">
    <property type="protein sequence ID" value="AIQ93147.1"/>
    <property type="molecule type" value="Genomic_DNA"/>
</dbReference>
<dbReference type="SMART" id="SM00892">
    <property type="entry name" value="Endonuclease_NS"/>
    <property type="match status" value="1"/>
</dbReference>
<dbReference type="InterPro" id="IPR040255">
    <property type="entry name" value="Non-specific_endonuclease"/>
</dbReference>